<name>A0AA35RTU5_GEOBA</name>
<gene>
    <name evidence="2" type="ORF">GBAR_LOCUS10671</name>
</gene>
<feature type="compositionally biased region" description="Basic residues" evidence="1">
    <location>
        <begin position="42"/>
        <end position="51"/>
    </location>
</feature>
<feature type="compositionally biased region" description="Polar residues" evidence="1">
    <location>
        <begin position="52"/>
        <end position="65"/>
    </location>
</feature>
<sequence length="173" mass="18873">MEIGDSIENLLALQSGRMNYSYFIPIRTKDTTSSSDEDSVRGYKHNRRKRSSGTTTDATSHSTQQSKDEDDNSNSSNDSDLLQGGGGRGTGGGYHRGSHSDGGGSKTVCRHESISLTAIEDCPTDHEVDEKAAQLRKSFPRDRQGRLRTSSTGSIHICYSDSNTSMEDVSKNF</sequence>
<comment type="caution">
    <text evidence="2">The sequence shown here is derived from an EMBL/GenBank/DDBJ whole genome shotgun (WGS) entry which is preliminary data.</text>
</comment>
<protein>
    <submittedName>
        <fullName evidence="2">Uncharacterized protein</fullName>
    </submittedName>
</protein>
<reference evidence="2" key="1">
    <citation type="submission" date="2023-03" db="EMBL/GenBank/DDBJ databases">
        <authorList>
            <person name="Steffen K."/>
            <person name="Cardenas P."/>
        </authorList>
    </citation>
    <scope>NUCLEOTIDE SEQUENCE</scope>
</reference>
<dbReference type="EMBL" id="CASHTH010001645">
    <property type="protein sequence ID" value="CAI8017610.1"/>
    <property type="molecule type" value="Genomic_DNA"/>
</dbReference>
<dbReference type="Proteomes" id="UP001174909">
    <property type="component" value="Unassembled WGS sequence"/>
</dbReference>
<evidence type="ECO:0000256" key="1">
    <source>
        <dbReference type="SAM" id="MobiDB-lite"/>
    </source>
</evidence>
<feature type="compositionally biased region" description="Gly residues" evidence="1">
    <location>
        <begin position="83"/>
        <end position="105"/>
    </location>
</feature>
<accession>A0AA35RTU5</accession>
<keyword evidence="3" id="KW-1185">Reference proteome</keyword>
<feature type="region of interest" description="Disordered" evidence="1">
    <location>
        <begin position="27"/>
        <end position="108"/>
    </location>
</feature>
<dbReference type="AlphaFoldDB" id="A0AA35RTU5"/>
<evidence type="ECO:0000313" key="3">
    <source>
        <dbReference type="Proteomes" id="UP001174909"/>
    </source>
</evidence>
<proteinExistence type="predicted"/>
<evidence type="ECO:0000313" key="2">
    <source>
        <dbReference type="EMBL" id="CAI8017610.1"/>
    </source>
</evidence>
<organism evidence="2 3">
    <name type="scientific">Geodia barretti</name>
    <name type="common">Barrett's horny sponge</name>
    <dbReference type="NCBI Taxonomy" id="519541"/>
    <lineage>
        <taxon>Eukaryota</taxon>
        <taxon>Metazoa</taxon>
        <taxon>Porifera</taxon>
        <taxon>Demospongiae</taxon>
        <taxon>Heteroscleromorpha</taxon>
        <taxon>Tetractinellida</taxon>
        <taxon>Astrophorina</taxon>
        <taxon>Geodiidae</taxon>
        <taxon>Geodia</taxon>
    </lineage>
</organism>